<dbReference type="Pfam" id="PF00106">
    <property type="entry name" value="adh_short"/>
    <property type="match status" value="1"/>
</dbReference>
<comment type="similarity">
    <text evidence="1">Belongs to the short-chain dehydrogenases/reductases (SDR) family.</text>
</comment>
<dbReference type="SUPFAM" id="SSF51735">
    <property type="entry name" value="NAD(P)-binding Rossmann-fold domains"/>
    <property type="match status" value="1"/>
</dbReference>
<dbReference type="AlphaFoldDB" id="A0A0D0PTB9"/>
<dbReference type="EMBL" id="JXZB01000002">
    <property type="protein sequence ID" value="KIQ65789.1"/>
    <property type="molecule type" value="Genomic_DNA"/>
</dbReference>
<name>A0A0D0PTB9_KITGR</name>
<dbReference type="OrthoDB" id="158573at2"/>
<feature type="domain" description="Ketoreductase" evidence="3">
    <location>
        <begin position="2"/>
        <end position="183"/>
    </location>
</feature>
<proteinExistence type="inferred from homology"/>
<comment type="caution">
    <text evidence="4">The sequence shown here is derived from an EMBL/GenBank/DDBJ whole genome shotgun (WGS) entry which is preliminary data.</text>
</comment>
<evidence type="ECO:0000256" key="2">
    <source>
        <dbReference type="ARBA" id="ARBA00023002"/>
    </source>
</evidence>
<dbReference type="InterPro" id="IPR002347">
    <property type="entry name" value="SDR_fam"/>
</dbReference>
<dbReference type="Gene3D" id="3.40.50.720">
    <property type="entry name" value="NAD(P)-binding Rossmann-like Domain"/>
    <property type="match status" value="1"/>
</dbReference>
<keyword evidence="2" id="KW-0560">Oxidoreductase</keyword>
<dbReference type="InterPro" id="IPR036291">
    <property type="entry name" value="NAD(P)-bd_dom_sf"/>
</dbReference>
<dbReference type="Proteomes" id="UP000032066">
    <property type="component" value="Unassembled WGS sequence"/>
</dbReference>
<dbReference type="CDD" id="cd05233">
    <property type="entry name" value="SDR_c"/>
    <property type="match status" value="1"/>
</dbReference>
<dbReference type="RefSeq" id="WP_043912155.1">
    <property type="nucleotide sequence ID" value="NZ_BMRI01000031.1"/>
</dbReference>
<evidence type="ECO:0000313" key="4">
    <source>
        <dbReference type="EMBL" id="KIQ65789.1"/>
    </source>
</evidence>
<dbReference type="InterPro" id="IPR057326">
    <property type="entry name" value="KR_dom"/>
</dbReference>
<gene>
    <name evidence="4" type="ORF">TR51_18770</name>
</gene>
<dbReference type="GO" id="GO:0016020">
    <property type="term" value="C:membrane"/>
    <property type="evidence" value="ECO:0007669"/>
    <property type="project" value="TreeGrafter"/>
</dbReference>
<dbReference type="PATRIC" id="fig|2064.6.peg.4026"/>
<dbReference type="SMART" id="SM00822">
    <property type="entry name" value="PKS_KR"/>
    <property type="match status" value="1"/>
</dbReference>
<reference evidence="4 5" key="1">
    <citation type="submission" date="2015-02" db="EMBL/GenBank/DDBJ databases">
        <title>Draft genome sequence of Kitasatospora griseola MF730-N6, a bafilomycin, terpentecin and satosporin producer.</title>
        <authorList>
            <person name="Arens J.C."/>
            <person name="Haltli B."/>
            <person name="Kerr R.G."/>
        </authorList>
    </citation>
    <scope>NUCLEOTIDE SEQUENCE [LARGE SCALE GENOMIC DNA]</scope>
    <source>
        <strain evidence="4 5">MF730-N6</strain>
    </source>
</reference>
<dbReference type="GO" id="GO:0016491">
    <property type="term" value="F:oxidoreductase activity"/>
    <property type="evidence" value="ECO:0007669"/>
    <property type="project" value="UniProtKB-KW"/>
</dbReference>
<sequence>MATHFLTGAGSGIGAATAELLAARGDRLWLLARDKPTAARLRERFPTSRTVVADLAHPAGLAHVLGGPAAPPRLDSLLHIAGTADWGPVGDSDHELWRRTLTVNLLAPAELTRLLLPALRTAQGHVVFMNSGAGLHAPPGLGAFAASKFALKALAESLRAEEHPHRVRVTTVYPGEVDTPMQRRLHARFRMAYDPAACLTPQSVAAALAAVLDHPHDGTVSDLTLRPGS</sequence>
<evidence type="ECO:0000256" key="1">
    <source>
        <dbReference type="ARBA" id="ARBA00006484"/>
    </source>
</evidence>
<accession>A0A0D0PTB9</accession>
<dbReference type="STRING" id="2064.TR51_18770"/>
<dbReference type="NCBIfam" id="NF006073">
    <property type="entry name" value="PRK08219.1"/>
    <property type="match status" value="1"/>
</dbReference>
<dbReference type="PANTHER" id="PTHR44196">
    <property type="entry name" value="DEHYDROGENASE/REDUCTASE SDR FAMILY MEMBER 7B"/>
    <property type="match status" value="1"/>
</dbReference>
<keyword evidence="5" id="KW-1185">Reference proteome</keyword>
<evidence type="ECO:0000313" key="5">
    <source>
        <dbReference type="Proteomes" id="UP000032066"/>
    </source>
</evidence>
<dbReference type="PRINTS" id="PR00081">
    <property type="entry name" value="GDHRDH"/>
</dbReference>
<organism evidence="4 5">
    <name type="scientific">Kitasatospora griseola</name>
    <name type="common">Streptomyces griseolosporeus</name>
    <dbReference type="NCBI Taxonomy" id="2064"/>
    <lineage>
        <taxon>Bacteria</taxon>
        <taxon>Bacillati</taxon>
        <taxon>Actinomycetota</taxon>
        <taxon>Actinomycetes</taxon>
        <taxon>Kitasatosporales</taxon>
        <taxon>Streptomycetaceae</taxon>
        <taxon>Kitasatospora</taxon>
    </lineage>
</organism>
<protein>
    <submittedName>
        <fullName evidence="4">Short-chain dehydrogenase</fullName>
    </submittedName>
</protein>
<dbReference type="PANTHER" id="PTHR44196:SF1">
    <property type="entry name" value="DEHYDROGENASE_REDUCTASE SDR FAMILY MEMBER 7B"/>
    <property type="match status" value="1"/>
</dbReference>
<evidence type="ECO:0000259" key="3">
    <source>
        <dbReference type="SMART" id="SM00822"/>
    </source>
</evidence>